<comment type="caution">
    <text evidence="1">The sequence shown here is derived from an EMBL/GenBank/DDBJ whole genome shotgun (WGS) entry which is preliminary data.</text>
</comment>
<reference evidence="1 2" key="1">
    <citation type="submission" date="2014-02" db="EMBL/GenBank/DDBJ databases">
        <title>Expanding our view of genomic diversity in Candidatus Accumulibacter clades.</title>
        <authorList>
            <person name="Skennerton C.T."/>
            <person name="Barr J.J."/>
            <person name="Slater F.R."/>
            <person name="Bond P.L."/>
            <person name="Tyson G.W."/>
        </authorList>
    </citation>
    <scope>NUCLEOTIDE SEQUENCE [LARGE SCALE GENOMIC DNA]</scope>
    <source>
        <strain evidence="2">BA-92</strain>
    </source>
</reference>
<dbReference type="EMBL" id="JEMX01000065">
    <property type="protein sequence ID" value="EXI78781.1"/>
    <property type="molecule type" value="Genomic_DNA"/>
</dbReference>
<proteinExistence type="predicted"/>
<dbReference type="AlphaFoldDB" id="A0A011NTT8"/>
<protein>
    <submittedName>
        <fullName evidence="1">Phage-related protein</fullName>
    </submittedName>
</protein>
<dbReference type="PATRIC" id="fig|1454003.3.peg.2828"/>
<sequence>MSGATASLPNLQRVSDASGNAQSGLSAFLDVAGALASGADDSPLHAVSEVLHRLDQALDIDLGGLAQGLPLALSRIDEALPADALRFVEEISERYQEVSDFLANSELVRQIGPAVSLEQTALALIDDLLALFRSRLEDLGPALIDAETLARVSSALATIDTLSSAASVQPDELLDFLADNLLGVGADLLAPARSELASALVILDPFSEAAIEARLAAARADVAGAMQLLGQQLRSFDPDDLAAYAALEAQLAALGSALDNAFTALEALYATLTVAVERPEWDGLFAAYADVLATIDLAEVPTVDDAVDAMAAVLDSLLSRLGMSLSPEDLAAQVGRMSASIHDLFGDSPLAQVRQILIDFVGQIHAQLDALPVEEVQTAVHGMLSTVHQQIDALGITQVRSGIEQGFQQANDLVDEHIGEQLLAGVESQLAAALTQFENIPIAELGEQLAKAVEDAGEVIGELQAQISSGLAEVQTLLASLDGIDFRPVADEVVDEIAALKAKLAAIRPNALSDAERIAIQAGLSILRAIDLQTMIEDELKQQFAALDAELAQVVQAVLDAWIEFRGRIGGLDGASLAAPVTGMLDQVGDVVLGINGALVVSPLGKLVDDLLDKTQALSPGALLDPWQEPYQRLLATIGRANPTVWVQPLRVVHAEIDRLIDLVDVTPLLGTLEQKQKDLFAEARQAISDALDAVQLPAPLDAFYAQMKALVLTLTDAIFADPDTSLREINLSLSTSLRPSTLFEPLDQAFDRLLAMLDTLPEDEVLQALEAIRQGLGAALPAMNPAHIVARMRQGQGRIAALAPSHLAGVVALPALRVGLAGQLALSTAHGAAKISLLARFDSVLGPLDLSAEDSRLQRLSAAHATLLSALRRRINTLDAAAAQVEFQRLETGLGRLLPAFLRQPEPLSMADVRGGLATLRPSSKARRIDLAVERFLARLTPLQGALDGAVDGFFQEIRQAALTLHPGELKDAVATVYASLHEKLALLDPDALAASLRNEVWEPLLDPLRAIDPAALKVELDVLFQDLVGKIGGSIRALLEQLRVAIDAFLVQVREALSTVLATLKAQIEAILASVGELLAQIDQLLVDDLFERLLTLLANLQISFDRELDRVRKEFDAMLAAIPLQAAAEVSIA</sequence>
<accession>A0A011NTT8</accession>
<name>A0A011NTT8_9PROT</name>
<dbReference type="Proteomes" id="UP000021816">
    <property type="component" value="Unassembled WGS sequence"/>
</dbReference>
<gene>
    <name evidence="1" type="ORF">AW10_02771</name>
</gene>
<dbReference type="STRING" id="1454003.AW10_02771"/>
<evidence type="ECO:0000313" key="2">
    <source>
        <dbReference type="Proteomes" id="UP000021816"/>
    </source>
</evidence>
<organism evidence="1 2">
    <name type="scientific">Candidatus Accumulibacter appositus</name>
    <dbReference type="NCBI Taxonomy" id="1454003"/>
    <lineage>
        <taxon>Bacteria</taxon>
        <taxon>Pseudomonadati</taxon>
        <taxon>Pseudomonadota</taxon>
        <taxon>Betaproteobacteria</taxon>
        <taxon>Candidatus Accumulibacter</taxon>
    </lineage>
</organism>
<evidence type="ECO:0000313" key="1">
    <source>
        <dbReference type="EMBL" id="EXI78781.1"/>
    </source>
</evidence>